<dbReference type="SUPFAM" id="SSF111369">
    <property type="entry name" value="HlyD-like secretion proteins"/>
    <property type="match status" value="1"/>
</dbReference>
<gene>
    <name evidence="6" type="ORF">IMCC3135_26470</name>
</gene>
<dbReference type="AlphaFoldDB" id="A0A2Z2NVJ1"/>
<keyword evidence="3" id="KW-0812">Transmembrane</keyword>
<evidence type="ECO:0000259" key="5">
    <source>
        <dbReference type="Pfam" id="PF25973"/>
    </source>
</evidence>
<evidence type="ECO:0000256" key="2">
    <source>
        <dbReference type="ARBA" id="ARBA00023054"/>
    </source>
</evidence>
<dbReference type="Gene3D" id="2.40.30.170">
    <property type="match status" value="1"/>
</dbReference>
<dbReference type="Pfam" id="PF25954">
    <property type="entry name" value="Beta-barrel_RND_2"/>
    <property type="match status" value="1"/>
</dbReference>
<dbReference type="PANTHER" id="PTHR32347">
    <property type="entry name" value="EFFLUX SYSTEM COMPONENT YKNX-RELATED"/>
    <property type="match status" value="1"/>
</dbReference>
<keyword evidence="2" id="KW-0175">Coiled coil</keyword>
<dbReference type="InterPro" id="IPR058647">
    <property type="entry name" value="BSH_CzcB-like"/>
</dbReference>
<dbReference type="EMBL" id="CP018632">
    <property type="protein sequence ID" value="ASJ75349.1"/>
    <property type="molecule type" value="Genomic_DNA"/>
</dbReference>
<dbReference type="Proteomes" id="UP000250079">
    <property type="component" value="Chromosome"/>
</dbReference>
<accession>A0A2Z2NVJ1</accession>
<feature type="domain" description="CusB-like beta-barrel" evidence="4">
    <location>
        <begin position="513"/>
        <end position="584"/>
    </location>
</feature>
<dbReference type="InterPro" id="IPR050465">
    <property type="entry name" value="UPF0194_transport"/>
</dbReference>
<name>A0A2Z2NVJ1_9GAMM</name>
<evidence type="ECO:0000256" key="1">
    <source>
        <dbReference type="ARBA" id="ARBA00004196"/>
    </source>
</evidence>
<evidence type="ECO:0000259" key="4">
    <source>
        <dbReference type="Pfam" id="PF25954"/>
    </source>
</evidence>
<feature type="transmembrane region" description="Helical" evidence="3">
    <location>
        <begin position="349"/>
        <end position="366"/>
    </location>
</feature>
<dbReference type="Pfam" id="PF25973">
    <property type="entry name" value="BSH_CzcB"/>
    <property type="match status" value="1"/>
</dbReference>
<dbReference type="OrthoDB" id="5696526at2"/>
<dbReference type="PANTHER" id="PTHR32347:SF23">
    <property type="entry name" value="BLL5650 PROTEIN"/>
    <property type="match status" value="1"/>
</dbReference>
<keyword evidence="7" id="KW-1185">Reference proteome</keyword>
<evidence type="ECO:0000256" key="3">
    <source>
        <dbReference type="SAM" id="Phobius"/>
    </source>
</evidence>
<comment type="subcellular location">
    <subcellularLocation>
        <location evidence="1">Cell envelope</location>
    </subcellularLocation>
</comment>
<sequence length="614" mass="67461">MAVEAPERHHQSETRLPIDAHAGVPGWLGWLRPLLPACEWLGVIEQGATAGTFITHSYPVDAKAPAAVMLVARKALVSGRVTSVKLNPKASSGTVLFAIPLRQASKPFDRVLIFSGPPLAAKQREACVNLCRWASTWLYPPDRVTPVSPDSTLASLLACRSPVSMAIAIVNTLKRIHNCQRVSLAIRHCGSSHLQLLAMSDQSRIDARKVLPSQIVSTMQEMLDSKEPRLFHGKLPDYMEAQYPASFRLFEDQGRLSSIACVHAETATDACIEHSPPADATIVVVLLERAAESEFDQAEQESIQLKAIPACSLLVGRVREHTGLLQRCRQQAGLWLDVSFWRTMTRRRLFTIFGALLAAVVLLWPVPHRISARALIEAQDLQVLVAPQAGFIASSHARAGDRVSKGQLLATLDDRDLTLAVGKWHSEANKNDQARDLALASRDRVELARLRADATRIEAEQLLVDRQLSRAQLRAPFDGVVLSGDLSQQLGSSVVQGDTLFTVGSSDAYRLILDVDERDVGLVKPGQATRVRLAAQPNRIWEATIEAVLPVATSTDEGNVFQVPAQLNNKTDAIRPGMEGVAKLQVGTQSLAWVYTRRLRESVKIWLWHLGLIR</sequence>
<reference evidence="6 7" key="1">
    <citation type="submission" date="2016-12" db="EMBL/GenBank/DDBJ databases">
        <authorList>
            <person name="Song W.-J."/>
            <person name="Kurnit D.M."/>
        </authorList>
    </citation>
    <scope>NUCLEOTIDE SEQUENCE [LARGE SCALE GENOMIC DNA]</scope>
    <source>
        <strain evidence="6 7">IMCC3135</strain>
    </source>
</reference>
<proteinExistence type="predicted"/>
<dbReference type="InterPro" id="IPR058792">
    <property type="entry name" value="Beta-barrel_RND_2"/>
</dbReference>
<organism evidence="6 7">
    <name type="scientific">Granulosicoccus antarcticus IMCC3135</name>
    <dbReference type="NCBI Taxonomy" id="1192854"/>
    <lineage>
        <taxon>Bacteria</taxon>
        <taxon>Pseudomonadati</taxon>
        <taxon>Pseudomonadota</taxon>
        <taxon>Gammaproteobacteria</taxon>
        <taxon>Chromatiales</taxon>
        <taxon>Granulosicoccaceae</taxon>
        <taxon>Granulosicoccus</taxon>
    </lineage>
</organism>
<evidence type="ECO:0000313" key="7">
    <source>
        <dbReference type="Proteomes" id="UP000250079"/>
    </source>
</evidence>
<dbReference type="KEGG" id="gai:IMCC3135_26470"/>
<dbReference type="GO" id="GO:0030313">
    <property type="term" value="C:cell envelope"/>
    <property type="evidence" value="ECO:0007669"/>
    <property type="project" value="UniProtKB-SubCell"/>
</dbReference>
<dbReference type="Gene3D" id="2.40.50.100">
    <property type="match status" value="1"/>
</dbReference>
<evidence type="ECO:0000313" key="6">
    <source>
        <dbReference type="EMBL" id="ASJ75349.1"/>
    </source>
</evidence>
<protein>
    <submittedName>
        <fullName evidence="6">Uncharacterized protein</fullName>
    </submittedName>
</protein>
<feature type="domain" description="CzcB-like barrel-sandwich hybrid" evidence="5">
    <location>
        <begin position="383"/>
        <end position="503"/>
    </location>
</feature>
<dbReference type="RefSeq" id="WP_088920273.1">
    <property type="nucleotide sequence ID" value="NZ_CP018632.1"/>
</dbReference>
<keyword evidence="3" id="KW-0472">Membrane</keyword>
<keyword evidence="3" id="KW-1133">Transmembrane helix</keyword>